<protein>
    <submittedName>
        <fullName evidence="1">Uncharacterized protein</fullName>
    </submittedName>
</protein>
<reference evidence="2" key="1">
    <citation type="journal article" date="2016" name="Nature">
        <title>Genome evolution in the allotetraploid frog Xenopus laevis.</title>
        <authorList>
            <person name="Session A.M."/>
            <person name="Uno Y."/>
            <person name="Kwon T."/>
            <person name="Chapman J.A."/>
            <person name="Toyoda A."/>
            <person name="Takahashi S."/>
            <person name="Fukui A."/>
            <person name="Hikosaka A."/>
            <person name="Suzuki A."/>
            <person name="Kondo M."/>
            <person name="van Heeringen S.J."/>
            <person name="Quigley I."/>
            <person name="Heinz S."/>
            <person name="Ogino H."/>
            <person name="Ochi H."/>
            <person name="Hellsten U."/>
            <person name="Lyons J.B."/>
            <person name="Simakov O."/>
            <person name="Putnam N."/>
            <person name="Stites J."/>
            <person name="Kuroki Y."/>
            <person name="Tanaka T."/>
            <person name="Michiue T."/>
            <person name="Watanabe M."/>
            <person name="Bogdanovic O."/>
            <person name="Lister R."/>
            <person name="Georgiou G."/>
            <person name="Paranjpe S.S."/>
            <person name="van Kruijsbergen I."/>
            <person name="Shu S."/>
            <person name="Carlson J."/>
            <person name="Kinoshita T."/>
            <person name="Ohta Y."/>
            <person name="Mawaribuchi S."/>
            <person name="Jenkins J."/>
            <person name="Grimwood J."/>
            <person name="Schmutz J."/>
            <person name="Mitros T."/>
            <person name="Mozaffari S.V."/>
            <person name="Suzuki Y."/>
            <person name="Haramoto Y."/>
            <person name="Yamamoto T.S."/>
            <person name="Takagi C."/>
            <person name="Heald R."/>
            <person name="Miller K."/>
            <person name="Haudenschild C."/>
            <person name="Kitzman J."/>
            <person name="Nakayama T."/>
            <person name="Izutsu Y."/>
            <person name="Robert J."/>
            <person name="Fortriede J."/>
            <person name="Burns K."/>
            <person name="Lotay V."/>
            <person name="Karimi K."/>
            <person name="Yasuoka Y."/>
            <person name="Dichmann D.S."/>
            <person name="Flajnik M.F."/>
            <person name="Houston D.W."/>
            <person name="Shendure J."/>
            <person name="DuPasquier L."/>
            <person name="Vize P.D."/>
            <person name="Zorn A.M."/>
            <person name="Ito M."/>
            <person name="Marcotte E.M."/>
            <person name="Wallingford J.B."/>
            <person name="Ito Y."/>
            <person name="Asashima M."/>
            <person name="Ueno N."/>
            <person name="Matsuda Y."/>
            <person name="Veenstra G.J."/>
            <person name="Fujiyama A."/>
            <person name="Harland R.M."/>
            <person name="Taira M."/>
            <person name="Rokhsar D.S."/>
        </authorList>
    </citation>
    <scope>NUCLEOTIDE SEQUENCE [LARGE SCALE GENOMIC DNA]</scope>
    <source>
        <strain evidence="2">J</strain>
    </source>
</reference>
<dbReference type="Proteomes" id="UP000694892">
    <property type="component" value="Chromosome 3L"/>
</dbReference>
<sequence>MAVIRLLHRARTIGGGQLLHAWILYSLLTSDQVLSFISVTPSMLLHLPTNFRCQNTEQKLDWLEGGASFILQPIRFQTAVPGLKLKVTHQSGSRRKKI</sequence>
<evidence type="ECO:0000313" key="1">
    <source>
        <dbReference type="EMBL" id="OCT89728.1"/>
    </source>
</evidence>
<accession>A0A974DDE6</accession>
<organism evidence="1 2">
    <name type="scientific">Xenopus laevis</name>
    <name type="common">African clawed frog</name>
    <dbReference type="NCBI Taxonomy" id="8355"/>
    <lineage>
        <taxon>Eukaryota</taxon>
        <taxon>Metazoa</taxon>
        <taxon>Chordata</taxon>
        <taxon>Craniata</taxon>
        <taxon>Vertebrata</taxon>
        <taxon>Euteleostomi</taxon>
        <taxon>Amphibia</taxon>
        <taxon>Batrachia</taxon>
        <taxon>Anura</taxon>
        <taxon>Pipoidea</taxon>
        <taxon>Pipidae</taxon>
        <taxon>Xenopodinae</taxon>
        <taxon>Xenopus</taxon>
        <taxon>Xenopus</taxon>
    </lineage>
</organism>
<dbReference type="EMBL" id="CM004470">
    <property type="protein sequence ID" value="OCT89728.1"/>
    <property type="molecule type" value="Genomic_DNA"/>
</dbReference>
<gene>
    <name evidence="1" type="ORF">XELAEV_18018347mg</name>
</gene>
<name>A0A974DDE6_XENLA</name>
<proteinExistence type="predicted"/>
<dbReference type="AlphaFoldDB" id="A0A974DDE6"/>
<evidence type="ECO:0000313" key="2">
    <source>
        <dbReference type="Proteomes" id="UP000694892"/>
    </source>
</evidence>